<accession>A0AAV4M9L2</accession>
<evidence type="ECO:0000313" key="3">
    <source>
        <dbReference type="Proteomes" id="UP001054837"/>
    </source>
</evidence>
<dbReference type="EMBL" id="BPLQ01000097">
    <property type="protein sequence ID" value="GIX67514.1"/>
    <property type="molecule type" value="Genomic_DNA"/>
</dbReference>
<reference evidence="2 3" key="1">
    <citation type="submission" date="2021-06" db="EMBL/GenBank/DDBJ databases">
        <title>Caerostris darwini draft genome.</title>
        <authorList>
            <person name="Kono N."/>
            <person name="Arakawa K."/>
        </authorList>
    </citation>
    <scope>NUCLEOTIDE SEQUENCE [LARGE SCALE GENOMIC DNA]</scope>
</reference>
<organism evidence="2 3">
    <name type="scientific">Caerostris darwini</name>
    <dbReference type="NCBI Taxonomy" id="1538125"/>
    <lineage>
        <taxon>Eukaryota</taxon>
        <taxon>Metazoa</taxon>
        <taxon>Ecdysozoa</taxon>
        <taxon>Arthropoda</taxon>
        <taxon>Chelicerata</taxon>
        <taxon>Arachnida</taxon>
        <taxon>Araneae</taxon>
        <taxon>Araneomorphae</taxon>
        <taxon>Entelegynae</taxon>
        <taxon>Araneoidea</taxon>
        <taxon>Araneidae</taxon>
        <taxon>Caerostris</taxon>
    </lineage>
</organism>
<comment type="caution">
    <text evidence="2">The sequence shown here is derived from an EMBL/GenBank/DDBJ whole genome shotgun (WGS) entry which is preliminary data.</text>
</comment>
<keyword evidence="1" id="KW-0812">Transmembrane</keyword>
<name>A0AAV4M9L2_9ARAC</name>
<proteinExistence type="predicted"/>
<keyword evidence="1" id="KW-0472">Membrane</keyword>
<dbReference type="Proteomes" id="UP001054837">
    <property type="component" value="Unassembled WGS sequence"/>
</dbReference>
<protein>
    <submittedName>
        <fullName evidence="2">Uncharacterized protein</fullName>
    </submittedName>
</protein>
<evidence type="ECO:0000256" key="1">
    <source>
        <dbReference type="SAM" id="Phobius"/>
    </source>
</evidence>
<sequence length="90" mass="10190">MSEACSAAFLPNLCQGRPLSHSLRDLVAAGSTTSCLSLLVTLWGFLNIKPAKNFFLGDIYPMRINRARKENKRNVFQPLLSHLEKEKEER</sequence>
<feature type="transmembrane region" description="Helical" evidence="1">
    <location>
        <begin position="26"/>
        <end position="46"/>
    </location>
</feature>
<dbReference type="AlphaFoldDB" id="A0AAV4M9L2"/>
<keyword evidence="1" id="KW-1133">Transmembrane helix</keyword>
<evidence type="ECO:0000313" key="2">
    <source>
        <dbReference type="EMBL" id="GIX67514.1"/>
    </source>
</evidence>
<gene>
    <name evidence="2" type="ORF">CDAR_17331</name>
</gene>
<keyword evidence="3" id="KW-1185">Reference proteome</keyword>